<evidence type="ECO:0008006" key="2">
    <source>
        <dbReference type="Google" id="ProtNLM"/>
    </source>
</evidence>
<evidence type="ECO:0000313" key="1">
    <source>
        <dbReference type="EMBL" id="SUZ65237.1"/>
    </source>
</evidence>
<name>A0A381PG94_9ZZZZ</name>
<gene>
    <name evidence="1" type="ORF">METZ01_LOCUS18091</name>
</gene>
<organism evidence="1">
    <name type="scientific">marine metagenome</name>
    <dbReference type="NCBI Taxonomy" id="408172"/>
    <lineage>
        <taxon>unclassified sequences</taxon>
        <taxon>metagenomes</taxon>
        <taxon>ecological metagenomes</taxon>
    </lineage>
</organism>
<dbReference type="EMBL" id="UINC01000954">
    <property type="protein sequence ID" value="SUZ65237.1"/>
    <property type="molecule type" value="Genomic_DNA"/>
</dbReference>
<protein>
    <recommendedName>
        <fullName evidence="2">Bacterial surface antigen (D15) domain-containing protein</fullName>
    </recommendedName>
</protein>
<sequence length="377" mass="41515">MSAVTLKFILCCTLLPGDTVPSSQNWYSGEESSGVPRTIRWAFQRPDLFRYNRVEGFSPGVRAQFRPQSPLGPISVTGMASLGLANLKPNVRLDFTRETLQDGITFSGFHELTAIDERAGHLRLGNSITALVAGRDDGDYYRRSGASLEWAHSSREQNSLRIRMFGEYHRPAKIESDFTIWGLINEKSEWRPNVGVDTGWFLGSSVEVASKWGSDPLSPHGAMLVSLEGGAGTAEYARANLLGSLDIPIVRDMRISLEAGIGTSVGDLPLQRGWYLGGPSTLRGFPPRVLGGARFARVRGEVARSFSIGDLSLFTDGAWVPYDHHFDGEAGDHETLFSGGSGLSILDQLIHLDVSWNLRYFRLSSVRFDAYLDLVPF</sequence>
<dbReference type="Gene3D" id="2.40.160.50">
    <property type="entry name" value="membrane protein fhac: a member of the omp85/tpsb transporter family"/>
    <property type="match status" value="1"/>
</dbReference>
<reference evidence="1" key="1">
    <citation type="submission" date="2018-05" db="EMBL/GenBank/DDBJ databases">
        <authorList>
            <person name="Lanie J.A."/>
            <person name="Ng W.-L."/>
            <person name="Kazmierczak K.M."/>
            <person name="Andrzejewski T.M."/>
            <person name="Davidsen T.M."/>
            <person name="Wayne K.J."/>
            <person name="Tettelin H."/>
            <person name="Glass J.I."/>
            <person name="Rusch D."/>
            <person name="Podicherti R."/>
            <person name="Tsui H.-C.T."/>
            <person name="Winkler M.E."/>
        </authorList>
    </citation>
    <scope>NUCLEOTIDE SEQUENCE</scope>
</reference>
<proteinExistence type="predicted"/>
<accession>A0A381PG94</accession>
<dbReference type="AlphaFoldDB" id="A0A381PG94"/>